<keyword evidence="2" id="KW-1185">Reference proteome</keyword>
<evidence type="ECO:0000313" key="1">
    <source>
        <dbReference type="EMBL" id="SET55880.1"/>
    </source>
</evidence>
<dbReference type="STRING" id="426128.SAMN05660297_02761"/>
<protein>
    <recommendedName>
        <fullName evidence="3">DUF4145 domain-containing protein</fullName>
    </recommendedName>
</protein>
<dbReference type="EMBL" id="FOHU01000014">
    <property type="protein sequence ID" value="SET55880.1"/>
    <property type="molecule type" value="Genomic_DNA"/>
</dbReference>
<sequence length="237" mass="28212">MQRIGPYYEYNDIEMFIKKYKINKLPEECPMCHNSIQPKIVSVYEYGENKYYTYNILQVAFICTSLKCRELFIAYYRKESYPIGSIIGYELYKSAPSKHRTIDFNDIIDNISKKFSEIYNEAHIAEMLNLNQICGPGYRKALEYLVKDYAIYKNPDRESDIKDPKKLLSHCIREYIEDVRIKELANRAAWIGNDETHYSKLWVDKDINDLKNLMKVTLNWIENDVITKKYLESMPKK</sequence>
<reference evidence="1 2" key="1">
    <citation type="submission" date="2016-10" db="EMBL/GenBank/DDBJ databases">
        <authorList>
            <person name="de Groot N.N."/>
        </authorList>
    </citation>
    <scope>NUCLEOTIDE SEQUENCE [LARGE SCALE GENOMIC DNA]</scope>
    <source>
        <strain evidence="1 2">DSM 18979</strain>
    </source>
</reference>
<proteinExistence type="predicted"/>
<gene>
    <name evidence="1" type="ORF">SAMN05660297_02761</name>
</gene>
<dbReference type="Proteomes" id="UP000199568">
    <property type="component" value="Unassembled WGS sequence"/>
</dbReference>
<evidence type="ECO:0000313" key="2">
    <source>
        <dbReference type="Proteomes" id="UP000199568"/>
    </source>
</evidence>
<name>A0A1I0FF98_9FIRM</name>
<dbReference type="AlphaFoldDB" id="A0A1I0FF98"/>
<evidence type="ECO:0008006" key="3">
    <source>
        <dbReference type="Google" id="ProtNLM"/>
    </source>
</evidence>
<accession>A0A1I0FF98</accession>
<dbReference type="RefSeq" id="WP_090445239.1">
    <property type="nucleotide sequence ID" value="NZ_FOHU01000014.1"/>
</dbReference>
<organism evidence="1 2">
    <name type="scientific">Natronincola peptidivorans</name>
    <dbReference type="NCBI Taxonomy" id="426128"/>
    <lineage>
        <taxon>Bacteria</taxon>
        <taxon>Bacillati</taxon>
        <taxon>Bacillota</taxon>
        <taxon>Clostridia</taxon>
        <taxon>Peptostreptococcales</taxon>
        <taxon>Natronincolaceae</taxon>
        <taxon>Natronincola</taxon>
    </lineage>
</organism>
<dbReference type="OrthoDB" id="1092260at2"/>